<dbReference type="EMBL" id="FUYS01000008">
    <property type="protein sequence ID" value="SKB79058.1"/>
    <property type="molecule type" value="Genomic_DNA"/>
</dbReference>
<gene>
    <name evidence="2" type="ORF">SAMN05660226_03164</name>
</gene>
<dbReference type="InterPro" id="IPR036278">
    <property type="entry name" value="Sialidase_sf"/>
</dbReference>
<keyword evidence="3" id="KW-1185">Reference proteome</keyword>
<dbReference type="OrthoDB" id="9764969at2"/>
<dbReference type="AlphaFoldDB" id="A0A1T5E4W6"/>
<proteinExistence type="predicted"/>
<dbReference type="CDD" id="cd15482">
    <property type="entry name" value="Sialidase_non-viral"/>
    <property type="match status" value="1"/>
</dbReference>
<dbReference type="RefSeq" id="WP_079717809.1">
    <property type="nucleotide sequence ID" value="NZ_FUYS01000008.1"/>
</dbReference>
<organism evidence="2 3">
    <name type="scientific">Parapedobacter luteus</name>
    <dbReference type="NCBI Taxonomy" id="623280"/>
    <lineage>
        <taxon>Bacteria</taxon>
        <taxon>Pseudomonadati</taxon>
        <taxon>Bacteroidota</taxon>
        <taxon>Sphingobacteriia</taxon>
        <taxon>Sphingobacteriales</taxon>
        <taxon>Sphingobacteriaceae</taxon>
        <taxon>Parapedobacter</taxon>
    </lineage>
</organism>
<dbReference type="STRING" id="623280.SAMN05660226_03164"/>
<dbReference type="Gene3D" id="2.120.10.10">
    <property type="match status" value="1"/>
</dbReference>
<evidence type="ECO:0000313" key="2">
    <source>
        <dbReference type="EMBL" id="SKB79058.1"/>
    </source>
</evidence>
<evidence type="ECO:0000259" key="1">
    <source>
        <dbReference type="Pfam" id="PF13088"/>
    </source>
</evidence>
<accession>A0A1T5E4W6</accession>
<dbReference type="Pfam" id="PF13088">
    <property type="entry name" value="BNR_2"/>
    <property type="match status" value="1"/>
</dbReference>
<name>A0A1T5E4W6_9SPHI</name>
<dbReference type="Proteomes" id="UP000190541">
    <property type="component" value="Unassembled WGS sequence"/>
</dbReference>
<evidence type="ECO:0000313" key="3">
    <source>
        <dbReference type="Proteomes" id="UP000190541"/>
    </source>
</evidence>
<protein>
    <submittedName>
        <fullName evidence="2">BNR repeat-like domain-containing protein</fullName>
    </submittedName>
</protein>
<feature type="domain" description="Sialidase" evidence="1">
    <location>
        <begin position="92"/>
        <end position="256"/>
    </location>
</feature>
<dbReference type="SUPFAM" id="SSF50939">
    <property type="entry name" value="Sialidases"/>
    <property type="match status" value="1"/>
</dbReference>
<reference evidence="2 3" key="1">
    <citation type="submission" date="2017-02" db="EMBL/GenBank/DDBJ databases">
        <authorList>
            <person name="Peterson S.W."/>
        </authorList>
    </citation>
    <scope>NUCLEOTIDE SEQUENCE [LARGE SCALE GENOMIC DNA]</scope>
    <source>
        <strain evidence="2 3">DSM 22899</strain>
    </source>
</reference>
<sequence>MKTRAIYLIPAALILFHTCTSQQKKESLATVLSQQEGWAKTVYLTQDFSGLPVLAWTEADGAGSTSTLYFSGWDTVNRRFSERIRVPANPALVAHAEGMPKIVFSTDGAIYAVYAVRIESRHNPYAARIEYLVSRDGGDSWTDSGTVHRDSTQEAGHDFFDAIALQDGRIGVSWLDKSYEKGGRPVHFAVTDHSGRFTHETVVDDFACECCRTALYERDGVIALLYRDIKQTASGTVRDIHYSISEDSGRSFREGSVYSKDEWRVDGCPHNGPDVVTQKDSLFATWFTAGRNKGLFYGELDYATGMIKRQLLDSEGQFAQLALLADGRRIAVYNAHRAADGDARQPVFARTFPDGETLSVSGADDTTDSPVVIGLPDGSAIAAWISRDGAPARVKYKYMDFPAD</sequence>
<dbReference type="InterPro" id="IPR011040">
    <property type="entry name" value="Sialidase"/>
</dbReference>